<feature type="active site" description="Proton acceptor" evidence="2">
    <location>
        <position position="76"/>
    </location>
</feature>
<evidence type="ECO:0000256" key="3">
    <source>
        <dbReference type="PIRSR" id="PIRSR000705-2"/>
    </source>
</evidence>
<evidence type="ECO:0000313" key="6">
    <source>
        <dbReference type="EMBL" id="SHL96836.1"/>
    </source>
</evidence>
<keyword evidence="6" id="KW-0418">Kinase</keyword>
<dbReference type="PANTHER" id="PTHR10513">
    <property type="entry name" value="DEOXYNUCLEOSIDE KINASE"/>
    <property type="match status" value="1"/>
</dbReference>
<evidence type="ECO:0000256" key="2">
    <source>
        <dbReference type="PIRSR" id="PIRSR000705-1"/>
    </source>
</evidence>
<sequence length="228" mass="26943">MITMAGTIGAGKTAWGAVIAEHFGTELLIEKVDGNPFLPKFYEFPERYSFHLQVYFLNHRFKALKEALKHPNTVLDRSIYEDAMVFAKLQYDNGSMDEAEYGTYLDLHDNMMQELHDLYEQQIMFKKSPDLLVFVHGSFDEAMRRIRKRGRPYEQVERDPGLHVYYRDLYDTYENEFIKDYRKQEISPVYHLDIDKYEISNSADVETVLHEIEDILGEERGFVFPEEN</sequence>
<dbReference type="STRING" id="1123231.SAMN02745189_01273"/>
<dbReference type="Gene3D" id="3.40.50.300">
    <property type="entry name" value="P-loop containing nucleotide triphosphate hydrolases"/>
    <property type="match status" value="1"/>
</dbReference>
<dbReference type="InterPro" id="IPR050566">
    <property type="entry name" value="Deoxyribonucleoside_kinase"/>
</dbReference>
<comment type="similarity">
    <text evidence="1">Belongs to the DCK/DGK family.</text>
</comment>
<evidence type="ECO:0000259" key="5">
    <source>
        <dbReference type="Pfam" id="PF01712"/>
    </source>
</evidence>
<protein>
    <submittedName>
        <fullName evidence="6">Deoxyadenosine/deoxycytidine kinase</fullName>
    </submittedName>
</protein>
<dbReference type="SUPFAM" id="SSF52540">
    <property type="entry name" value="P-loop containing nucleoside triphosphate hydrolases"/>
    <property type="match status" value="1"/>
</dbReference>
<feature type="binding site" evidence="3">
    <location>
        <position position="154"/>
    </location>
    <ligand>
        <name>substrate</name>
    </ligand>
</feature>
<evidence type="ECO:0000313" key="7">
    <source>
        <dbReference type="Proteomes" id="UP000184206"/>
    </source>
</evidence>
<name>A0A1M7EYT9_9BACL</name>
<keyword evidence="6" id="KW-0808">Transferase</keyword>
<dbReference type="OrthoDB" id="9776634at2"/>
<feature type="binding site" evidence="3">
    <location>
        <position position="82"/>
    </location>
    <ligand>
        <name>substrate</name>
    </ligand>
</feature>
<feature type="binding site" evidence="3">
    <location>
        <position position="42"/>
    </location>
    <ligand>
        <name>substrate</name>
    </ligand>
</feature>
<dbReference type="InterPro" id="IPR031314">
    <property type="entry name" value="DNK_dom"/>
</dbReference>
<evidence type="ECO:0000256" key="1">
    <source>
        <dbReference type="ARBA" id="ARBA00007420"/>
    </source>
</evidence>
<accession>A0A1M7EYT9</accession>
<dbReference type="EMBL" id="FRCF01000004">
    <property type="protein sequence ID" value="SHL96836.1"/>
    <property type="molecule type" value="Genomic_DNA"/>
</dbReference>
<dbReference type="PIRSF" id="PIRSF000705">
    <property type="entry name" value="DNK"/>
    <property type="match status" value="1"/>
</dbReference>
<evidence type="ECO:0000256" key="4">
    <source>
        <dbReference type="PIRSR" id="PIRSR000705-3"/>
    </source>
</evidence>
<organism evidence="6 7">
    <name type="scientific">Lacicoccus alkaliphilus DSM 16010</name>
    <dbReference type="NCBI Taxonomy" id="1123231"/>
    <lineage>
        <taxon>Bacteria</taxon>
        <taxon>Bacillati</taxon>
        <taxon>Bacillota</taxon>
        <taxon>Bacilli</taxon>
        <taxon>Bacillales</taxon>
        <taxon>Salinicoccaceae</taxon>
        <taxon>Lacicoccus</taxon>
    </lineage>
</organism>
<dbReference type="InterPro" id="IPR027417">
    <property type="entry name" value="P-loop_NTPase"/>
</dbReference>
<dbReference type="InterPro" id="IPR002624">
    <property type="entry name" value="DCK/DGK"/>
</dbReference>
<dbReference type="GO" id="GO:0005524">
    <property type="term" value="F:ATP binding"/>
    <property type="evidence" value="ECO:0007669"/>
    <property type="project" value="UniProtKB-KW"/>
</dbReference>
<keyword evidence="7" id="KW-1185">Reference proteome</keyword>
<dbReference type="CDD" id="cd01673">
    <property type="entry name" value="dNK"/>
    <property type="match status" value="1"/>
</dbReference>
<dbReference type="AlphaFoldDB" id="A0A1M7EYT9"/>
<dbReference type="Pfam" id="PF01712">
    <property type="entry name" value="dNK"/>
    <property type="match status" value="1"/>
</dbReference>
<gene>
    <name evidence="6" type="ORF">SAMN02745189_01273</name>
</gene>
<reference evidence="6 7" key="1">
    <citation type="submission" date="2016-11" db="EMBL/GenBank/DDBJ databases">
        <authorList>
            <person name="Jaros S."/>
            <person name="Januszkiewicz K."/>
            <person name="Wedrychowicz H."/>
        </authorList>
    </citation>
    <scope>NUCLEOTIDE SEQUENCE [LARGE SCALE GENOMIC DNA]</scope>
    <source>
        <strain evidence="6 7">DSM 16010</strain>
    </source>
</reference>
<feature type="binding site" evidence="3">
    <location>
        <position position="30"/>
    </location>
    <ligand>
        <name>substrate</name>
    </ligand>
</feature>
<feature type="binding site" evidence="3">
    <location>
        <position position="53"/>
    </location>
    <ligand>
        <name>substrate</name>
    </ligand>
</feature>
<keyword evidence="4" id="KW-0547">Nucleotide-binding</keyword>
<dbReference type="GO" id="GO:0019136">
    <property type="term" value="F:deoxynucleoside kinase activity"/>
    <property type="evidence" value="ECO:0007669"/>
    <property type="project" value="InterPro"/>
</dbReference>
<dbReference type="PANTHER" id="PTHR10513:SF35">
    <property type="entry name" value="DEOXYADENOSINE KINASE"/>
    <property type="match status" value="1"/>
</dbReference>
<feature type="domain" description="Deoxynucleoside kinase" evidence="5">
    <location>
        <begin position="2"/>
        <end position="215"/>
    </location>
</feature>
<feature type="binding site" evidence="4">
    <location>
        <begin position="145"/>
        <end position="149"/>
    </location>
    <ligand>
        <name>ATP</name>
        <dbReference type="ChEBI" id="CHEBI:30616"/>
    </ligand>
</feature>
<dbReference type="Proteomes" id="UP000184206">
    <property type="component" value="Unassembled WGS sequence"/>
</dbReference>
<keyword evidence="4" id="KW-0067">ATP-binding</keyword>
<dbReference type="GO" id="GO:0005737">
    <property type="term" value="C:cytoplasm"/>
    <property type="evidence" value="ECO:0007669"/>
    <property type="project" value="TreeGrafter"/>
</dbReference>
<feature type="binding site" evidence="3">
    <location>
        <position position="77"/>
    </location>
    <ligand>
        <name>substrate</name>
    </ligand>
</feature>
<proteinExistence type="inferred from homology"/>